<reference evidence="1 2" key="1">
    <citation type="submission" date="2017-03" db="EMBL/GenBank/DDBJ databases">
        <authorList>
            <person name="Afonso C.L."/>
            <person name="Miller P.J."/>
            <person name="Scott M.A."/>
            <person name="Spackman E."/>
            <person name="Goraichik I."/>
            <person name="Dimitrov K.M."/>
            <person name="Suarez D.L."/>
            <person name="Swayne D.E."/>
        </authorList>
    </citation>
    <scope>NUCLEOTIDE SEQUENCE [LARGE SCALE GENOMIC DNA]</scope>
    <source>
        <strain evidence="1 2">CECT 8110</strain>
    </source>
</reference>
<evidence type="ECO:0000313" key="1">
    <source>
        <dbReference type="EMBL" id="SLN43856.1"/>
    </source>
</evidence>
<name>A0A1X6Z8Y3_9RHOB</name>
<evidence type="ECO:0000313" key="2">
    <source>
        <dbReference type="Proteomes" id="UP000193207"/>
    </source>
</evidence>
<protein>
    <recommendedName>
        <fullName evidence="3">Glycosyl transferase family 2</fullName>
    </recommendedName>
</protein>
<accession>A0A1X6Z8Y3</accession>
<dbReference type="EMBL" id="FWFU01000003">
    <property type="protein sequence ID" value="SLN43856.1"/>
    <property type="molecule type" value="Genomic_DNA"/>
</dbReference>
<keyword evidence="2" id="KW-1185">Reference proteome</keyword>
<dbReference type="AlphaFoldDB" id="A0A1X6Z8Y3"/>
<proteinExistence type="predicted"/>
<evidence type="ECO:0008006" key="3">
    <source>
        <dbReference type="Google" id="ProtNLM"/>
    </source>
</evidence>
<gene>
    <name evidence="1" type="ORF">ROH8110_02282</name>
</gene>
<sequence>MSQPRWGLVATIKAETADILNFAAHHLELGAHRLHIYLDAPNPEAEAALRAHPKCRVTLCDDAYWKRRGKRPETHQPRQSINATHCLNRRPQVDWLAHIDVDEFLWPAAPLEGQLSALPDTTLSARFRPIEAMAPDPDDPPPPGATWFKACSRFAGERRAQTARIYPTYGAHLNGGFLSHVAGKVFVRTGLPDTGLRIHNAFRGKEKDPDPAHLDAVELCHLHAPDWPSWQRAYRFRLAQGSYREGLKPPPGAMGEALPMNALFSMLEAEGGEAALAAFFHEVCTATPDLRARLAAEGLLREIALDLDAKRARHFPDHA</sequence>
<dbReference type="Proteomes" id="UP000193207">
    <property type="component" value="Unassembled WGS sequence"/>
</dbReference>
<dbReference type="RefSeq" id="WP_085817920.1">
    <property type="nucleotide sequence ID" value="NZ_FWFU01000003.1"/>
</dbReference>
<dbReference type="Pfam" id="PF13704">
    <property type="entry name" value="Glyco_tranf_2_4"/>
    <property type="match status" value="1"/>
</dbReference>
<dbReference type="OrthoDB" id="7203640at2"/>
<organism evidence="1 2">
    <name type="scientific">Roseovarius halotolerans</name>
    <dbReference type="NCBI Taxonomy" id="505353"/>
    <lineage>
        <taxon>Bacteria</taxon>
        <taxon>Pseudomonadati</taxon>
        <taxon>Pseudomonadota</taxon>
        <taxon>Alphaproteobacteria</taxon>
        <taxon>Rhodobacterales</taxon>
        <taxon>Roseobacteraceae</taxon>
        <taxon>Roseovarius</taxon>
    </lineage>
</organism>